<accession>A0A382ZE63</accession>
<dbReference type="EMBL" id="UINC01183209">
    <property type="protein sequence ID" value="SVD93846.1"/>
    <property type="molecule type" value="Genomic_DNA"/>
</dbReference>
<dbReference type="AlphaFoldDB" id="A0A382ZE63"/>
<feature type="non-terminal residue" evidence="1">
    <location>
        <position position="257"/>
    </location>
</feature>
<dbReference type="CDD" id="cd00229">
    <property type="entry name" value="SGNH_hydrolase"/>
    <property type="match status" value="1"/>
</dbReference>
<proteinExistence type="predicted"/>
<organism evidence="1">
    <name type="scientific">marine metagenome</name>
    <dbReference type="NCBI Taxonomy" id="408172"/>
    <lineage>
        <taxon>unclassified sequences</taxon>
        <taxon>metagenomes</taxon>
        <taxon>ecological metagenomes</taxon>
    </lineage>
</organism>
<dbReference type="Gene3D" id="3.40.50.1110">
    <property type="entry name" value="SGNH hydrolase"/>
    <property type="match status" value="1"/>
</dbReference>
<dbReference type="SUPFAM" id="SSF52266">
    <property type="entry name" value="SGNH hydrolase"/>
    <property type="match status" value="1"/>
</dbReference>
<evidence type="ECO:0000313" key="1">
    <source>
        <dbReference type="EMBL" id="SVD93846.1"/>
    </source>
</evidence>
<gene>
    <name evidence="1" type="ORF">METZ01_LOCUS446700</name>
</gene>
<name>A0A382ZE63_9ZZZZ</name>
<reference evidence="1" key="1">
    <citation type="submission" date="2018-05" db="EMBL/GenBank/DDBJ databases">
        <authorList>
            <person name="Lanie J.A."/>
            <person name="Ng W.-L."/>
            <person name="Kazmierczak K.M."/>
            <person name="Andrzejewski T.M."/>
            <person name="Davidsen T.M."/>
            <person name="Wayne K.J."/>
            <person name="Tettelin H."/>
            <person name="Glass J.I."/>
            <person name="Rusch D."/>
            <person name="Podicherti R."/>
            <person name="Tsui H.-C.T."/>
            <person name="Winkler M.E."/>
        </authorList>
    </citation>
    <scope>NUCLEOTIDE SEQUENCE</scope>
</reference>
<sequence length="257" mass="29159">KKRDLGEWVSFKSFTPNVSGKYITTNDFGMRSKWSLAEMVERARKNRREGIRNIVILGGSVAFGYGATNDENTISHVLNSMLKTDGYEVFNLAQGGFTSFMDLFSLNTIGIYLEPDVIIVMEGYADTYQLAYESKGGQLALGLFSDSEERLNPEFAFGFHYQNLDTILGLSNNRNRQVIVALQPLSGFENNSTIENQKIKKIWDFYPRIREIMKLVAIKNNADFLDLSIIFKEEKNASINFFDKTHLTVTGQKKVAN</sequence>
<dbReference type="InterPro" id="IPR036514">
    <property type="entry name" value="SGNH_hydro_sf"/>
</dbReference>
<feature type="non-terminal residue" evidence="1">
    <location>
        <position position="1"/>
    </location>
</feature>
<protein>
    <submittedName>
        <fullName evidence="1">Uncharacterized protein</fullName>
    </submittedName>
</protein>